<dbReference type="PANTHER" id="PTHR11022:SF41">
    <property type="entry name" value="PEPTIDOGLYCAN-RECOGNITION PROTEIN LC-RELATED"/>
    <property type="match status" value="1"/>
</dbReference>
<dbReference type="SMART" id="SM00701">
    <property type="entry name" value="PGRP"/>
    <property type="match status" value="1"/>
</dbReference>
<dbReference type="Gene3D" id="3.40.80.10">
    <property type="entry name" value="Peptidoglycan recognition protein-like"/>
    <property type="match status" value="1"/>
</dbReference>
<keyword evidence="4" id="KW-1185">Reference proteome</keyword>
<dbReference type="GO" id="GO:0009253">
    <property type="term" value="P:peptidoglycan catabolic process"/>
    <property type="evidence" value="ECO:0007669"/>
    <property type="project" value="InterPro"/>
</dbReference>
<sequence length="274" mass="30175">MKVNSILGIRSNFPFQEFEAKLVSPGKMLTLRYLLCVTFLALVCIQYSEAWLWSWSRGAHTITGDVRGVPGVTRSWSARVRWTWRFSRRGDLLQSCSQLAKAVVTREQWGAVAARHELAINGIAEELFVWHTGPSTCNAAGLSATECQSCLREQSCTEQVVKALQDADLKGGKDDIKYNFLIGQDGVIYEGRGWDVIGQHTVGRNSKSIGIALIGDFSTTEPSQASQDAMNSLIVCGKESDKLTKEAQMTTGPQMAGKAFYNLLVRCNGLCVEN</sequence>
<feature type="domain" description="Peptidoglycan recognition protein family" evidence="2">
    <location>
        <begin position="101"/>
        <end position="256"/>
    </location>
</feature>
<protein>
    <recommendedName>
        <fullName evidence="2">Peptidoglycan recognition protein family domain-containing protein</fullName>
    </recommendedName>
</protein>
<evidence type="ECO:0000259" key="2">
    <source>
        <dbReference type="SMART" id="SM00701"/>
    </source>
</evidence>
<dbReference type="Pfam" id="PF01510">
    <property type="entry name" value="Amidase_2"/>
    <property type="match status" value="1"/>
</dbReference>
<dbReference type="EMBL" id="JAODUP010000127">
    <property type="protein sequence ID" value="KAK2160783.1"/>
    <property type="molecule type" value="Genomic_DNA"/>
</dbReference>
<evidence type="ECO:0000256" key="1">
    <source>
        <dbReference type="ARBA" id="ARBA00007553"/>
    </source>
</evidence>
<dbReference type="InterPro" id="IPR006619">
    <property type="entry name" value="PGRP_domain_met/bac"/>
</dbReference>
<dbReference type="GO" id="GO:0008745">
    <property type="term" value="F:N-acetylmuramoyl-L-alanine amidase activity"/>
    <property type="evidence" value="ECO:0007669"/>
    <property type="project" value="InterPro"/>
</dbReference>
<dbReference type="Proteomes" id="UP001208570">
    <property type="component" value="Unassembled WGS sequence"/>
</dbReference>
<proteinExistence type="inferred from homology"/>
<dbReference type="PANTHER" id="PTHR11022">
    <property type="entry name" value="PEPTIDOGLYCAN RECOGNITION PROTEIN"/>
    <property type="match status" value="1"/>
</dbReference>
<name>A0AAD9JYF9_9ANNE</name>
<dbReference type="CDD" id="cd06583">
    <property type="entry name" value="PGRP"/>
    <property type="match status" value="1"/>
</dbReference>
<evidence type="ECO:0000313" key="4">
    <source>
        <dbReference type="Proteomes" id="UP001208570"/>
    </source>
</evidence>
<dbReference type="InterPro" id="IPR002502">
    <property type="entry name" value="Amidase_domain"/>
</dbReference>
<dbReference type="InterPro" id="IPR015510">
    <property type="entry name" value="PGRP"/>
</dbReference>
<dbReference type="InterPro" id="IPR036505">
    <property type="entry name" value="Amidase/PGRP_sf"/>
</dbReference>
<gene>
    <name evidence="3" type="ORF">LSH36_127g14032</name>
</gene>
<comment type="caution">
    <text evidence="3">The sequence shown here is derived from an EMBL/GenBank/DDBJ whole genome shotgun (WGS) entry which is preliminary data.</text>
</comment>
<accession>A0AAD9JYF9</accession>
<organism evidence="3 4">
    <name type="scientific">Paralvinella palmiformis</name>
    <dbReference type="NCBI Taxonomy" id="53620"/>
    <lineage>
        <taxon>Eukaryota</taxon>
        <taxon>Metazoa</taxon>
        <taxon>Spiralia</taxon>
        <taxon>Lophotrochozoa</taxon>
        <taxon>Annelida</taxon>
        <taxon>Polychaeta</taxon>
        <taxon>Sedentaria</taxon>
        <taxon>Canalipalpata</taxon>
        <taxon>Terebellida</taxon>
        <taxon>Terebelliformia</taxon>
        <taxon>Alvinellidae</taxon>
        <taxon>Paralvinella</taxon>
    </lineage>
</organism>
<reference evidence="3" key="1">
    <citation type="journal article" date="2023" name="Mol. Biol. Evol.">
        <title>Third-Generation Sequencing Reveals the Adaptive Role of the Epigenome in Three Deep-Sea Polychaetes.</title>
        <authorList>
            <person name="Perez M."/>
            <person name="Aroh O."/>
            <person name="Sun Y."/>
            <person name="Lan Y."/>
            <person name="Juniper S.K."/>
            <person name="Young C.R."/>
            <person name="Angers B."/>
            <person name="Qian P.Y."/>
        </authorList>
    </citation>
    <scope>NUCLEOTIDE SEQUENCE</scope>
    <source>
        <strain evidence="3">P08H-3</strain>
    </source>
</reference>
<comment type="similarity">
    <text evidence="1">Belongs to the N-acetylmuramoyl-L-alanine amidase 2 family.</text>
</comment>
<dbReference type="AlphaFoldDB" id="A0AAD9JYF9"/>
<evidence type="ECO:0000313" key="3">
    <source>
        <dbReference type="EMBL" id="KAK2160783.1"/>
    </source>
</evidence>
<dbReference type="GO" id="GO:0008270">
    <property type="term" value="F:zinc ion binding"/>
    <property type="evidence" value="ECO:0007669"/>
    <property type="project" value="InterPro"/>
</dbReference>
<dbReference type="SUPFAM" id="SSF55846">
    <property type="entry name" value="N-acetylmuramoyl-L-alanine amidase-like"/>
    <property type="match status" value="1"/>
</dbReference>